<dbReference type="RefSeq" id="WP_016536028.1">
    <property type="nucleotide sequence ID" value="NZ_KE161030.1"/>
</dbReference>
<evidence type="ECO:0000256" key="2">
    <source>
        <dbReference type="ARBA" id="ARBA00022448"/>
    </source>
</evidence>
<keyword evidence="2" id="KW-0813">Transport</keyword>
<dbReference type="GO" id="GO:0016020">
    <property type="term" value="C:membrane"/>
    <property type="evidence" value="ECO:0007669"/>
    <property type="project" value="InterPro"/>
</dbReference>
<dbReference type="GO" id="GO:0016887">
    <property type="term" value="F:ATP hydrolysis activity"/>
    <property type="evidence" value="ECO:0007669"/>
    <property type="project" value="InterPro"/>
</dbReference>
<dbReference type="PANTHER" id="PTHR46743:SF2">
    <property type="entry name" value="TEICHOIC ACIDS EXPORT ATP-BINDING PROTEIN TAGH"/>
    <property type="match status" value="1"/>
</dbReference>
<gene>
    <name evidence="6" type="ORF">HMPREF0201_01717</name>
</gene>
<feature type="domain" description="ABC transporter" evidence="5">
    <location>
        <begin position="21"/>
        <end position="237"/>
    </location>
</feature>
<dbReference type="InterPro" id="IPR003593">
    <property type="entry name" value="AAA+_ATPase"/>
</dbReference>
<dbReference type="SMART" id="SM00382">
    <property type="entry name" value="AAA"/>
    <property type="match status" value="1"/>
</dbReference>
<proteinExistence type="inferred from homology"/>
<protein>
    <submittedName>
        <fullName evidence="6">Putative O-antigen export system ATP-binding protein RfbB</fullName>
    </submittedName>
</protein>
<dbReference type="CDD" id="cd03220">
    <property type="entry name" value="ABC_KpsT_Wzt"/>
    <property type="match status" value="1"/>
</dbReference>
<name>S3JC54_9ENTR</name>
<dbReference type="PANTHER" id="PTHR46743">
    <property type="entry name" value="TEICHOIC ACIDS EXPORT ATP-BINDING PROTEIN TAGH"/>
    <property type="match status" value="1"/>
</dbReference>
<comment type="caution">
    <text evidence="6">The sequence shown here is derived from an EMBL/GenBank/DDBJ whole genome shotgun (WGS) entry which is preliminary data.</text>
</comment>
<dbReference type="InterPro" id="IPR027417">
    <property type="entry name" value="P-loop_NTPase"/>
</dbReference>
<dbReference type="Pfam" id="PF00005">
    <property type="entry name" value="ABC_tran"/>
    <property type="match status" value="1"/>
</dbReference>
<evidence type="ECO:0000256" key="4">
    <source>
        <dbReference type="ARBA" id="ARBA00022840"/>
    </source>
</evidence>
<dbReference type="Proteomes" id="UP000014585">
    <property type="component" value="Unassembled WGS sequence"/>
</dbReference>
<dbReference type="Gene3D" id="3.40.50.300">
    <property type="entry name" value="P-loop containing nucleotide triphosphate hydrolases"/>
    <property type="match status" value="1"/>
</dbReference>
<evidence type="ECO:0000313" key="6">
    <source>
        <dbReference type="EMBL" id="EPF17737.1"/>
    </source>
</evidence>
<dbReference type="GO" id="GO:0140359">
    <property type="term" value="F:ABC-type transporter activity"/>
    <property type="evidence" value="ECO:0007669"/>
    <property type="project" value="InterPro"/>
</dbReference>
<dbReference type="PROSITE" id="PS50893">
    <property type="entry name" value="ABC_TRANSPORTER_2"/>
    <property type="match status" value="1"/>
</dbReference>
<dbReference type="InterPro" id="IPR050683">
    <property type="entry name" value="Bact_Polysacc_Export_ATP-bd"/>
</dbReference>
<dbReference type="OrthoDB" id="9778870at2"/>
<dbReference type="SUPFAM" id="SSF52540">
    <property type="entry name" value="P-loop containing nucleoside triphosphate hydrolases"/>
    <property type="match status" value="1"/>
</dbReference>
<dbReference type="InterPro" id="IPR003439">
    <property type="entry name" value="ABC_transporter-like_ATP-bd"/>
</dbReference>
<evidence type="ECO:0000259" key="5">
    <source>
        <dbReference type="PROSITE" id="PS50893"/>
    </source>
</evidence>
<keyword evidence="3" id="KW-0547">Nucleotide-binding</keyword>
<evidence type="ECO:0000313" key="7">
    <source>
        <dbReference type="Proteomes" id="UP000014585"/>
    </source>
</evidence>
<dbReference type="AlphaFoldDB" id="S3JC54"/>
<sequence length="237" mass="25717">MITFEKVTKNYSASYAQGNSLRTAFSFRRAAPIPAFTAINDVSFTIKAGESVGVLGRNGAGKSTLLKLLTRVTRPSAGCINVGGSMSSLLEVGAGFHHDLSGRENIFLAGSILGMSHKAIHQHLDEIIAFSELESFLAQPVRTYSSGMFLRLAFSVGIHLDSDILAIDEALAVGDKSFREKCFAKINEFKARGGTLVLVSHDENQLRKTCERGILLKHGTLLFDGDINTALEHYNLI</sequence>
<dbReference type="PATRIC" id="fig|566551.4.peg.1587"/>
<accession>S3JC54</accession>
<evidence type="ECO:0000256" key="1">
    <source>
        <dbReference type="ARBA" id="ARBA00005417"/>
    </source>
</evidence>
<dbReference type="GO" id="GO:0005524">
    <property type="term" value="F:ATP binding"/>
    <property type="evidence" value="ECO:0007669"/>
    <property type="project" value="UniProtKB-KW"/>
</dbReference>
<comment type="similarity">
    <text evidence="1">Belongs to the ABC transporter superfamily.</text>
</comment>
<reference evidence="6 7" key="1">
    <citation type="submission" date="2013-04" db="EMBL/GenBank/DDBJ databases">
        <authorList>
            <person name="Weinstock G."/>
            <person name="Sodergren E."/>
            <person name="Lobos E.A."/>
            <person name="Fulton L."/>
            <person name="Fulton R."/>
            <person name="Courtney L."/>
            <person name="Fronick C."/>
            <person name="O'Laughlin M."/>
            <person name="Godfrey J."/>
            <person name="Wilson R.M."/>
            <person name="Miner T."/>
            <person name="Farmer C."/>
            <person name="Delehaunty K."/>
            <person name="Cordes M."/>
            <person name="Minx P."/>
            <person name="Tomlinson C."/>
            <person name="Chen J."/>
            <person name="Wollam A."/>
            <person name="Pepin K.H."/>
            <person name="Palsikar V.B."/>
            <person name="Zhang X."/>
            <person name="Suruliraj S."/>
            <person name="Perna N.T."/>
            <person name="Plunkett G."/>
            <person name="Warren W."/>
            <person name="Mitreva M."/>
            <person name="Mardis E.R."/>
            <person name="Wilson R.K."/>
        </authorList>
    </citation>
    <scope>NUCLEOTIDE SEQUENCE [LARGE SCALE GENOMIC DNA]</scope>
    <source>
        <strain evidence="6 7">DSM 4568</strain>
    </source>
</reference>
<dbReference type="EMBL" id="ATDT01000010">
    <property type="protein sequence ID" value="EPF17737.1"/>
    <property type="molecule type" value="Genomic_DNA"/>
</dbReference>
<dbReference type="InterPro" id="IPR015860">
    <property type="entry name" value="ABC_transpr_TagH-like"/>
</dbReference>
<keyword evidence="4 6" id="KW-0067">ATP-binding</keyword>
<organism evidence="6 7">
    <name type="scientific">Cedecea davisae DSM 4568</name>
    <dbReference type="NCBI Taxonomy" id="566551"/>
    <lineage>
        <taxon>Bacteria</taxon>
        <taxon>Pseudomonadati</taxon>
        <taxon>Pseudomonadota</taxon>
        <taxon>Gammaproteobacteria</taxon>
        <taxon>Enterobacterales</taxon>
        <taxon>Enterobacteriaceae</taxon>
        <taxon>Cedecea</taxon>
    </lineage>
</organism>
<dbReference type="STRING" id="566551.HMPREF0201_01717"/>
<evidence type="ECO:0000256" key="3">
    <source>
        <dbReference type="ARBA" id="ARBA00022741"/>
    </source>
</evidence>
<dbReference type="HOGENOM" id="CLU_000604_1_2_6"/>